<evidence type="ECO:0000256" key="2">
    <source>
        <dbReference type="ARBA" id="ARBA00023136"/>
    </source>
</evidence>
<dbReference type="Proteomes" id="UP000643165">
    <property type="component" value="Unassembled WGS sequence"/>
</dbReference>
<dbReference type="PROSITE" id="PS51123">
    <property type="entry name" value="OMPA_2"/>
    <property type="match status" value="1"/>
</dbReference>
<accession>A0ABQ4IPV2</accession>
<dbReference type="PRINTS" id="PR01021">
    <property type="entry name" value="OMPADOMAIN"/>
</dbReference>
<proteinExistence type="predicted"/>
<sequence length="393" mass="41549">MLVGCDGITAPEGPKPCGWMDKPGEASGRTAILVDVSNSTRAAGGLGAPDYRHALGEFIRQAVGDRDTVAVAPFSGTTTALSWTAFEHSTDWKRDDDNPDNQKDREQEAERCVGDAVDAAQAAAPTTPGTDILRPAAAAADWLSLGEGAKRLVIATDGLVTQGCASLVKSDFSGSEEIAALTAACSAEAAQELRQGVFDGIRVTFVGIGHPAASQPVPLPAQAQWLNRLWKEFCEFQDGDCEVRATSIGRNPENPGPAPVAEISDPLVRYGNTRQRYSLPAAALFDTDQPVLRPDAGPMLTELAVTLRTGTTVRVQVVGFADPRGDDAHNRDLARDRAAAVAEFLRTEGVSNIEVEGKGETNMCADGSSFPVTATSDEVTQCARRVDILAFRA</sequence>
<dbReference type="EMBL" id="BOPB01000002">
    <property type="protein sequence ID" value="GIJ19951.1"/>
    <property type="molecule type" value="Genomic_DNA"/>
</dbReference>
<name>A0ABQ4IPV2_9ACTN</name>
<keyword evidence="7" id="KW-1185">Reference proteome</keyword>
<evidence type="ECO:0000259" key="5">
    <source>
        <dbReference type="PROSITE" id="PS51123"/>
    </source>
</evidence>
<dbReference type="InterPro" id="IPR006665">
    <property type="entry name" value="OmpA-like"/>
</dbReference>
<keyword evidence="3" id="KW-0998">Cell outer membrane</keyword>
<dbReference type="Gene3D" id="3.30.1330.60">
    <property type="entry name" value="OmpA-like domain"/>
    <property type="match status" value="1"/>
</dbReference>
<dbReference type="CDD" id="cd07185">
    <property type="entry name" value="OmpA_C-like"/>
    <property type="match status" value="1"/>
</dbReference>
<dbReference type="Pfam" id="PF00691">
    <property type="entry name" value="OmpA"/>
    <property type="match status" value="1"/>
</dbReference>
<dbReference type="PANTHER" id="PTHR30329:SF21">
    <property type="entry name" value="LIPOPROTEIN YIAD-RELATED"/>
    <property type="match status" value="1"/>
</dbReference>
<comment type="caution">
    <text evidence="6">The sequence shown here is derived from an EMBL/GenBank/DDBJ whole genome shotgun (WGS) entry which is preliminary data.</text>
</comment>
<gene>
    <name evidence="6" type="ORF">Vlu01_05750</name>
</gene>
<organism evidence="6 7">
    <name type="scientific">Micromonospora lutea</name>
    <dbReference type="NCBI Taxonomy" id="419825"/>
    <lineage>
        <taxon>Bacteria</taxon>
        <taxon>Bacillati</taxon>
        <taxon>Actinomycetota</taxon>
        <taxon>Actinomycetes</taxon>
        <taxon>Micromonosporales</taxon>
        <taxon>Micromonosporaceae</taxon>
        <taxon>Micromonospora</taxon>
    </lineage>
</organism>
<evidence type="ECO:0000256" key="1">
    <source>
        <dbReference type="ARBA" id="ARBA00004442"/>
    </source>
</evidence>
<evidence type="ECO:0000256" key="3">
    <source>
        <dbReference type="ARBA" id="ARBA00023237"/>
    </source>
</evidence>
<protein>
    <recommendedName>
        <fullName evidence="5">OmpA-like domain-containing protein</fullName>
    </recommendedName>
</protein>
<dbReference type="SUPFAM" id="SSF53300">
    <property type="entry name" value="vWA-like"/>
    <property type="match status" value="1"/>
</dbReference>
<evidence type="ECO:0000313" key="6">
    <source>
        <dbReference type="EMBL" id="GIJ19951.1"/>
    </source>
</evidence>
<comment type="subcellular location">
    <subcellularLocation>
        <location evidence="1">Cell outer membrane</location>
    </subcellularLocation>
</comment>
<dbReference type="SUPFAM" id="SSF103088">
    <property type="entry name" value="OmpA-like"/>
    <property type="match status" value="1"/>
</dbReference>
<dbReference type="InterPro" id="IPR036465">
    <property type="entry name" value="vWFA_dom_sf"/>
</dbReference>
<evidence type="ECO:0000313" key="7">
    <source>
        <dbReference type="Proteomes" id="UP000643165"/>
    </source>
</evidence>
<dbReference type="PANTHER" id="PTHR30329">
    <property type="entry name" value="STATOR ELEMENT OF FLAGELLAR MOTOR COMPLEX"/>
    <property type="match status" value="1"/>
</dbReference>
<dbReference type="InterPro" id="IPR006664">
    <property type="entry name" value="OMP_bac"/>
</dbReference>
<dbReference type="InterPro" id="IPR050330">
    <property type="entry name" value="Bact_OuterMem_StrucFunc"/>
</dbReference>
<reference evidence="6 7" key="1">
    <citation type="submission" date="2021-01" db="EMBL/GenBank/DDBJ databases">
        <title>Whole genome shotgun sequence of Verrucosispora lutea NBRC 106530.</title>
        <authorList>
            <person name="Komaki H."/>
            <person name="Tamura T."/>
        </authorList>
    </citation>
    <scope>NUCLEOTIDE SEQUENCE [LARGE SCALE GENOMIC DNA]</scope>
    <source>
        <strain evidence="6 7">NBRC 106530</strain>
    </source>
</reference>
<dbReference type="Gene3D" id="3.40.50.410">
    <property type="entry name" value="von Willebrand factor, type A domain"/>
    <property type="match status" value="1"/>
</dbReference>
<feature type="domain" description="OmpA-like" evidence="5">
    <location>
        <begin position="272"/>
        <end position="393"/>
    </location>
</feature>
<dbReference type="InterPro" id="IPR036737">
    <property type="entry name" value="OmpA-like_sf"/>
</dbReference>
<keyword evidence="2 4" id="KW-0472">Membrane</keyword>
<evidence type="ECO:0000256" key="4">
    <source>
        <dbReference type="PROSITE-ProRule" id="PRU00473"/>
    </source>
</evidence>